<dbReference type="GO" id="GO:0016651">
    <property type="term" value="F:oxidoreductase activity, acting on NAD(P)H"/>
    <property type="evidence" value="ECO:0007669"/>
    <property type="project" value="TreeGrafter"/>
</dbReference>
<dbReference type="SUPFAM" id="SSF51905">
    <property type="entry name" value="FAD/NAD(P)-binding domain"/>
    <property type="match status" value="1"/>
</dbReference>
<dbReference type="Pfam" id="PF07992">
    <property type="entry name" value="Pyr_redox_2"/>
    <property type="match status" value="1"/>
</dbReference>
<evidence type="ECO:0000259" key="5">
    <source>
        <dbReference type="Pfam" id="PF07992"/>
    </source>
</evidence>
<comment type="cofactor">
    <cofactor evidence="1">
        <name>FAD</name>
        <dbReference type="ChEBI" id="CHEBI:57692"/>
    </cofactor>
</comment>
<evidence type="ECO:0000256" key="2">
    <source>
        <dbReference type="ARBA" id="ARBA00022630"/>
    </source>
</evidence>
<dbReference type="PRINTS" id="PR00368">
    <property type="entry name" value="FADPNR"/>
</dbReference>
<name>A0AB38RPJ9_RHOSG</name>
<organism evidence="7 8">
    <name type="scientific">Rhodococcus qingshengii JCM 15477</name>
    <dbReference type="NCBI Taxonomy" id="1303681"/>
    <lineage>
        <taxon>Bacteria</taxon>
        <taxon>Bacillati</taxon>
        <taxon>Actinomycetota</taxon>
        <taxon>Actinomycetes</taxon>
        <taxon>Mycobacteriales</taxon>
        <taxon>Nocardiaceae</taxon>
        <taxon>Rhodococcus</taxon>
        <taxon>Rhodococcus erythropolis group</taxon>
    </lineage>
</organism>
<dbReference type="InterPro" id="IPR028202">
    <property type="entry name" value="Reductase_C"/>
</dbReference>
<evidence type="ECO:0000256" key="3">
    <source>
        <dbReference type="ARBA" id="ARBA00022827"/>
    </source>
</evidence>
<evidence type="ECO:0000313" key="7">
    <source>
        <dbReference type="EMBL" id="UPU47029.1"/>
    </source>
</evidence>
<keyword evidence="7" id="KW-0614">Plasmid</keyword>
<dbReference type="Gene3D" id="3.50.50.60">
    <property type="entry name" value="FAD/NAD(P)-binding domain"/>
    <property type="match status" value="2"/>
</dbReference>
<sequence length="410" mass="43760">MSSYISDVVIVGASLAGGRTAEALRSRGFDGRIVLAGREPYPPYERPALSKEFLTKGVPPEDLQLRPQGQWRDLDIELITGEGVEAVSVSEGCLELTSGRRLTADRLVLCTGGRSRPLGIAGERLPGVYHLRDIADAEALRSVLHERARVVIVGGGFVGAETAASAATLGCDVTILEVGPTLMIRGLGVRWGTLVAEEHRRQGVTVRTDTSVRQFLGRDRVHGVELADGERIDADVVIVGVGMTPAVELALDASLAIDNGIVVDEGGRTSNPHVFAAGDVTNQPGWRGIGRRRLESFQNAQDQAESVAAALLGQPLPERDVPWFWSDQFEYNIQTAGHLATDGELVLRGAEDSSSFTAFHLREGVLSGVFAINGGRDVRGAMRLIASGQQLDAASLADPSVDLRHLVAAR</sequence>
<dbReference type="InterPro" id="IPR016156">
    <property type="entry name" value="FAD/NAD-linked_Rdtase_dimer_sf"/>
</dbReference>
<dbReference type="Gene3D" id="3.30.390.30">
    <property type="match status" value="1"/>
</dbReference>
<dbReference type="SUPFAM" id="SSF55424">
    <property type="entry name" value="FAD/NAD-linked reductases, dimerisation (C-terminal) domain"/>
    <property type="match status" value="1"/>
</dbReference>
<reference evidence="8" key="1">
    <citation type="journal article" date="2022" name="Environ. Microbiol.">
        <title>Functional analysis, diversity, and distribution of carbendazim hydrolases MheI and CbmA, responsible for the initial step in carbendazim degradation.</title>
        <authorList>
            <person name="Zhang M."/>
            <person name="Bai X."/>
            <person name="Li Q."/>
            <person name="Zhang L."/>
            <person name="Zhu Q."/>
            <person name="Gao S."/>
            <person name="Ke Z."/>
            <person name="Jiang M."/>
            <person name="Hu J."/>
            <person name="Qiu J."/>
            <person name="Hong Q."/>
        </authorList>
    </citation>
    <scope>NUCLEOTIDE SEQUENCE [LARGE SCALE GENOMIC DNA]</scope>
    <source>
        <strain evidence="8">djl-6</strain>
    </source>
</reference>
<keyword evidence="8" id="KW-1185">Reference proteome</keyword>
<protein>
    <submittedName>
        <fullName evidence="7">FAD-dependent oxidoreductase</fullName>
    </submittedName>
</protein>
<dbReference type="PANTHER" id="PTHR43557">
    <property type="entry name" value="APOPTOSIS-INDUCING FACTOR 1"/>
    <property type="match status" value="1"/>
</dbReference>
<dbReference type="PRINTS" id="PR00411">
    <property type="entry name" value="PNDRDTASEI"/>
</dbReference>
<keyword evidence="4" id="KW-0560">Oxidoreductase</keyword>
<dbReference type="RefSeq" id="WP_083745057.1">
    <property type="nucleotide sequence ID" value="NZ_CP096568.1"/>
</dbReference>
<feature type="domain" description="FAD/NAD(P)-binding" evidence="5">
    <location>
        <begin position="7"/>
        <end position="304"/>
    </location>
</feature>
<gene>
    <name evidence="7" type="ORF">M0639_33680</name>
</gene>
<dbReference type="GO" id="GO:0005737">
    <property type="term" value="C:cytoplasm"/>
    <property type="evidence" value="ECO:0007669"/>
    <property type="project" value="TreeGrafter"/>
</dbReference>
<evidence type="ECO:0000259" key="6">
    <source>
        <dbReference type="Pfam" id="PF14759"/>
    </source>
</evidence>
<dbReference type="Proteomes" id="UP000831484">
    <property type="component" value="Plasmid pdjl-6-5"/>
</dbReference>
<proteinExistence type="predicted"/>
<dbReference type="AlphaFoldDB" id="A0AB38RPJ9"/>
<geneLocation type="plasmid" evidence="7 8">
    <name>pdjl-6-5</name>
</geneLocation>
<dbReference type="Pfam" id="PF14759">
    <property type="entry name" value="Reductase_C"/>
    <property type="match status" value="1"/>
</dbReference>
<dbReference type="PANTHER" id="PTHR43557:SF2">
    <property type="entry name" value="RIESKE DOMAIN-CONTAINING PROTEIN-RELATED"/>
    <property type="match status" value="1"/>
</dbReference>
<feature type="domain" description="Reductase C-terminal" evidence="6">
    <location>
        <begin position="323"/>
        <end position="406"/>
    </location>
</feature>
<keyword evidence="2" id="KW-0285">Flavoprotein</keyword>
<evidence type="ECO:0000313" key="8">
    <source>
        <dbReference type="Proteomes" id="UP000831484"/>
    </source>
</evidence>
<dbReference type="InterPro" id="IPR023753">
    <property type="entry name" value="FAD/NAD-binding_dom"/>
</dbReference>
<evidence type="ECO:0000256" key="4">
    <source>
        <dbReference type="ARBA" id="ARBA00023002"/>
    </source>
</evidence>
<keyword evidence="3" id="KW-0274">FAD</keyword>
<dbReference type="EMBL" id="CP096568">
    <property type="protein sequence ID" value="UPU47029.1"/>
    <property type="molecule type" value="Genomic_DNA"/>
</dbReference>
<evidence type="ECO:0000256" key="1">
    <source>
        <dbReference type="ARBA" id="ARBA00001974"/>
    </source>
</evidence>
<dbReference type="InterPro" id="IPR036188">
    <property type="entry name" value="FAD/NAD-bd_sf"/>
</dbReference>
<dbReference type="InterPro" id="IPR050446">
    <property type="entry name" value="FAD-oxidoreductase/Apoptosis"/>
</dbReference>
<accession>A0AB38RPJ9</accession>